<dbReference type="Proteomes" id="UP001157502">
    <property type="component" value="Chromosome 4"/>
</dbReference>
<reference evidence="1" key="1">
    <citation type="submission" date="2021-05" db="EMBL/GenBank/DDBJ databases">
        <authorList>
            <person name="Pan Q."/>
            <person name="Jouanno E."/>
            <person name="Zahm M."/>
            <person name="Klopp C."/>
            <person name="Cabau C."/>
            <person name="Louis A."/>
            <person name="Berthelot C."/>
            <person name="Parey E."/>
            <person name="Roest Crollius H."/>
            <person name="Montfort J."/>
            <person name="Robinson-Rechavi M."/>
            <person name="Bouchez O."/>
            <person name="Lampietro C."/>
            <person name="Lopez Roques C."/>
            <person name="Donnadieu C."/>
            <person name="Postlethwait J."/>
            <person name="Bobe J."/>
            <person name="Dillon D."/>
            <person name="Chandos A."/>
            <person name="von Hippel F."/>
            <person name="Guiguen Y."/>
        </authorList>
    </citation>
    <scope>NUCLEOTIDE SEQUENCE</scope>
    <source>
        <strain evidence="1">YG-Jan2019</strain>
    </source>
</reference>
<protein>
    <submittedName>
        <fullName evidence="1">Uncharacterized protein</fullName>
    </submittedName>
</protein>
<sequence>MDRALMVGRGPTGAGLFSLSTLIILLLLTARSSRAQKGDGCGPSVLGPTSGTLSSLGYPGYYPKNTVCEWEISVPEGRSLHLRFADLDIDDNNCQVNYLRIYAGVGPQRTEIVKLCGLALKDPGLIQSKGNQVTIQFMSGTHHRGRGFSLAYSTTEHTDLITCLDKGVDFKEAEFSRYCPAGCLSSPGEVSGTSPHGYRDSSAVCLAAIHAGVISNSFGGRVRVVSSKGIPHYDGSLANNVTSTLGTLSNSLFTFKTSGCYGTLGLETGSVRDSQLSASSIWEWTDLIGQSSKWSPSGARLKRTGLPWASADSDQKQWLQVDLKKEQRVTGIITTGSSLLEYQFHVSAYQILYSNDGQHWGTYREADAAQDKTFQGNTNYYQEVRNNFIPPIEARYVRIRPAQWQQHIALKFELLGCQVNPARPRMFNPPRPPSTPQTTDTPPRDRWTTHLPDIRNTTVPPHTSNDVALAAVVVPVLVMALTAVILTMVCVWHWRNRKKSSEGPYGLAHWDRTDWWKSMKQFLPSKMAEGEESVRYISSEVGRFGGRGSGQRLQAEPAEYAQPLVSGVVTSLGQRSTFKPEAGLDPGYTDPDLYDSPIATDDHGYAEPLPASGVEYATPIVIDIASHLSGSSSLSQPTTVTSFIGRGTASLLAQTESGQSGASMYDTPKNTGPATPTDDLAYQVPQSKPAGQS</sequence>
<evidence type="ECO:0000313" key="1">
    <source>
        <dbReference type="EMBL" id="KAJ8013319.1"/>
    </source>
</evidence>
<accession>A0ACC2HBE5</accession>
<evidence type="ECO:0000313" key="2">
    <source>
        <dbReference type="Proteomes" id="UP001157502"/>
    </source>
</evidence>
<dbReference type="EMBL" id="CM055731">
    <property type="protein sequence ID" value="KAJ8013319.1"/>
    <property type="molecule type" value="Genomic_DNA"/>
</dbReference>
<organism evidence="1 2">
    <name type="scientific">Dallia pectoralis</name>
    <name type="common">Alaska blackfish</name>
    <dbReference type="NCBI Taxonomy" id="75939"/>
    <lineage>
        <taxon>Eukaryota</taxon>
        <taxon>Metazoa</taxon>
        <taxon>Chordata</taxon>
        <taxon>Craniata</taxon>
        <taxon>Vertebrata</taxon>
        <taxon>Euteleostomi</taxon>
        <taxon>Actinopterygii</taxon>
        <taxon>Neopterygii</taxon>
        <taxon>Teleostei</taxon>
        <taxon>Protacanthopterygii</taxon>
        <taxon>Esociformes</taxon>
        <taxon>Umbridae</taxon>
        <taxon>Dallia</taxon>
    </lineage>
</organism>
<proteinExistence type="predicted"/>
<gene>
    <name evidence="1" type="ORF">DPEC_G00052030</name>
</gene>
<comment type="caution">
    <text evidence="1">The sequence shown here is derived from an EMBL/GenBank/DDBJ whole genome shotgun (WGS) entry which is preliminary data.</text>
</comment>
<name>A0ACC2HBE5_DALPE</name>
<keyword evidence="2" id="KW-1185">Reference proteome</keyword>